<feature type="region of interest" description="Disordered" evidence="1">
    <location>
        <begin position="1"/>
        <end position="37"/>
    </location>
</feature>
<protein>
    <submittedName>
        <fullName evidence="2">Uncharacterized protein</fullName>
    </submittedName>
</protein>
<keyword evidence="3" id="KW-1185">Reference proteome</keyword>
<feature type="compositionally biased region" description="Basic and acidic residues" evidence="1">
    <location>
        <begin position="21"/>
        <end position="37"/>
    </location>
</feature>
<sequence length="73" mass="8306">MEYDTKQEVIDPSSWSTAQTRDNRHKDIEYGRSKRTENRTPLVWIDSKYLAPPANGAVNCAPHQDNCSSQVTP</sequence>
<proteinExistence type="predicted"/>
<evidence type="ECO:0000256" key="1">
    <source>
        <dbReference type="SAM" id="MobiDB-lite"/>
    </source>
</evidence>
<gene>
    <name evidence="2" type="ORF">RRG08_061538</name>
</gene>
<accession>A0AAE1APA8</accession>
<name>A0AAE1APA8_9GAST</name>
<dbReference type="AlphaFoldDB" id="A0AAE1APA8"/>
<comment type="caution">
    <text evidence="2">The sequence shown here is derived from an EMBL/GenBank/DDBJ whole genome shotgun (WGS) entry which is preliminary data.</text>
</comment>
<dbReference type="EMBL" id="JAWDGP010001469">
    <property type="protein sequence ID" value="KAK3791525.1"/>
    <property type="molecule type" value="Genomic_DNA"/>
</dbReference>
<reference evidence="2" key="1">
    <citation type="journal article" date="2023" name="G3 (Bethesda)">
        <title>A reference genome for the long-term kleptoplast-retaining sea slug Elysia crispata morphotype clarki.</title>
        <authorList>
            <person name="Eastman K.E."/>
            <person name="Pendleton A.L."/>
            <person name="Shaikh M.A."/>
            <person name="Suttiyut T."/>
            <person name="Ogas R."/>
            <person name="Tomko P."/>
            <person name="Gavelis G."/>
            <person name="Widhalm J.R."/>
            <person name="Wisecaver J.H."/>
        </authorList>
    </citation>
    <scope>NUCLEOTIDE SEQUENCE</scope>
    <source>
        <strain evidence="2">ECLA1</strain>
    </source>
</reference>
<organism evidence="2 3">
    <name type="scientific">Elysia crispata</name>
    <name type="common">lettuce slug</name>
    <dbReference type="NCBI Taxonomy" id="231223"/>
    <lineage>
        <taxon>Eukaryota</taxon>
        <taxon>Metazoa</taxon>
        <taxon>Spiralia</taxon>
        <taxon>Lophotrochozoa</taxon>
        <taxon>Mollusca</taxon>
        <taxon>Gastropoda</taxon>
        <taxon>Heterobranchia</taxon>
        <taxon>Euthyneura</taxon>
        <taxon>Panpulmonata</taxon>
        <taxon>Sacoglossa</taxon>
        <taxon>Placobranchoidea</taxon>
        <taxon>Plakobranchidae</taxon>
        <taxon>Elysia</taxon>
    </lineage>
</organism>
<dbReference type="Proteomes" id="UP001283361">
    <property type="component" value="Unassembled WGS sequence"/>
</dbReference>
<evidence type="ECO:0000313" key="2">
    <source>
        <dbReference type="EMBL" id="KAK3791525.1"/>
    </source>
</evidence>
<evidence type="ECO:0000313" key="3">
    <source>
        <dbReference type="Proteomes" id="UP001283361"/>
    </source>
</evidence>